<dbReference type="EMBL" id="BMZS01000007">
    <property type="protein sequence ID" value="GHD54086.1"/>
    <property type="molecule type" value="Genomic_DNA"/>
</dbReference>
<dbReference type="GO" id="GO:0051301">
    <property type="term" value="P:cell division"/>
    <property type="evidence" value="ECO:0007669"/>
    <property type="project" value="UniProtKB-KW"/>
</dbReference>
<keyword evidence="6 9" id="KW-0547">Nucleotide-binding</keyword>
<protein>
    <recommendedName>
        <fullName evidence="9">UDP-N-acetylmuramoylalanine--D-glutamate ligase</fullName>
        <ecNumber evidence="9">6.3.2.9</ecNumber>
    </recommendedName>
    <alternativeName>
        <fullName evidence="9">D-glutamic acid-adding enzyme</fullName>
    </alternativeName>
    <alternativeName>
        <fullName evidence="9">UDP-N-acetylmuramoyl-L-alanyl-D-glutamate synthetase</fullName>
    </alternativeName>
</protein>
<dbReference type="GO" id="GO:0008360">
    <property type="term" value="P:regulation of cell shape"/>
    <property type="evidence" value="ECO:0007669"/>
    <property type="project" value="UniProtKB-KW"/>
</dbReference>
<dbReference type="PANTHER" id="PTHR43692">
    <property type="entry name" value="UDP-N-ACETYLMURAMOYLALANINE--D-GLUTAMATE LIGASE"/>
    <property type="match status" value="1"/>
</dbReference>
<feature type="domain" description="Mur ligase central" evidence="10">
    <location>
        <begin position="116"/>
        <end position="296"/>
    </location>
</feature>
<accession>A0A918XUN8</accession>
<dbReference type="Gene3D" id="3.40.1190.10">
    <property type="entry name" value="Mur-like, catalytic domain"/>
    <property type="match status" value="1"/>
</dbReference>
<dbReference type="Pfam" id="PF08245">
    <property type="entry name" value="Mur_ligase_M"/>
    <property type="match status" value="1"/>
</dbReference>
<dbReference type="InterPro" id="IPR013221">
    <property type="entry name" value="Mur_ligase_cen"/>
</dbReference>
<dbReference type="InterPro" id="IPR005762">
    <property type="entry name" value="MurD"/>
</dbReference>
<reference evidence="11" key="2">
    <citation type="submission" date="2020-09" db="EMBL/GenBank/DDBJ databases">
        <authorList>
            <person name="Sun Q."/>
            <person name="Kim S."/>
        </authorList>
    </citation>
    <scope>NUCLEOTIDE SEQUENCE</scope>
    <source>
        <strain evidence="11">KCTC 42651</strain>
    </source>
</reference>
<organism evidence="11 12">
    <name type="scientific">Thalassobaculum fulvum</name>
    <dbReference type="NCBI Taxonomy" id="1633335"/>
    <lineage>
        <taxon>Bacteria</taxon>
        <taxon>Pseudomonadati</taxon>
        <taxon>Pseudomonadota</taxon>
        <taxon>Alphaproteobacteria</taxon>
        <taxon>Rhodospirillales</taxon>
        <taxon>Thalassobaculaceae</taxon>
        <taxon>Thalassobaculum</taxon>
    </lineage>
</organism>
<evidence type="ECO:0000256" key="9">
    <source>
        <dbReference type="HAMAP-Rule" id="MF_00639"/>
    </source>
</evidence>
<evidence type="ECO:0000256" key="1">
    <source>
        <dbReference type="ARBA" id="ARBA00004496"/>
    </source>
</evidence>
<comment type="subcellular location">
    <subcellularLocation>
        <location evidence="1 9">Cytoplasm</location>
    </subcellularLocation>
</comment>
<keyword evidence="5 9" id="KW-0132">Cell division</keyword>
<proteinExistence type="inferred from homology"/>
<dbReference type="EC" id="6.3.2.9" evidence="9"/>
<evidence type="ECO:0000256" key="8">
    <source>
        <dbReference type="ARBA" id="ARBA00023306"/>
    </source>
</evidence>
<keyword evidence="9" id="KW-0133">Cell shape</keyword>
<comment type="catalytic activity">
    <reaction evidence="9">
        <text>UDP-N-acetyl-alpha-D-muramoyl-L-alanine + D-glutamate + ATP = UDP-N-acetyl-alpha-D-muramoyl-L-alanyl-D-glutamate + ADP + phosphate + H(+)</text>
        <dbReference type="Rhea" id="RHEA:16429"/>
        <dbReference type="ChEBI" id="CHEBI:15378"/>
        <dbReference type="ChEBI" id="CHEBI:29986"/>
        <dbReference type="ChEBI" id="CHEBI:30616"/>
        <dbReference type="ChEBI" id="CHEBI:43474"/>
        <dbReference type="ChEBI" id="CHEBI:83898"/>
        <dbReference type="ChEBI" id="CHEBI:83900"/>
        <dbReference type="ChEBI" id="CHEBI:456216"/>
        <dbReference type="EC" id="6.3.2.9"/>
    </reaction>
</comment>
<comment type="pathway">
    <text evidence="2 9">Cell wall biogenesis; peptidoglycan biosynthesis.</text>
</comment>
<dbReference type="GO" id="GO:0005737">
    <property type="term" value="C:cytoplasm"/>
    <property type="evidence" value="ECO:0007669"/>
    <property type="project" value="UniProtKB-SubCell"/>
</dbReference>
<dbReference type="GO" id="GO:0071555">
    <property type="term" value="P:cell wall organization"/>
    <property type="evidence" value="ECO:0007669"/>
    <property type="project" value="UniProtKB-KW"/>
</dbReference>
<evidence type="ECO:0000256" key="7">
    <source>
        <dbReference type="ARBA" id="ARBA00022840"/>
    </source>
</evidence>
<dbReference type="SUPFAM" id="SSF53244">
    <property type="entry name" value="MurD-like peptide ligases, peptide-binding domain"/>
    <property type="match status" value="1"/>
</dbReference>
<evidence type="ECO:0000256" key="6">
    <source>
        <dbReference type="ARBA" id="ARBA00022741"/>
    </source>
</evidence>
<dbReference type="InterPro" id="IPR036615">
    <property type="entry name" value="Mur_ligase_C_dom_sf"/>
</dbReference>
<evidence type="ECO:0000313" key="12">
    <source>
        <dbReference type="Proteomes" id="UP000630353"/>
    </source>
</evidence>
<dbReference type="SUPFAM" id="SSF53623">
    <property type="entry name" value="MurD-like peptide ligases, catalytic domain"/>
    <property type="match status" value="1"/>
</dbReference>
<dbReference type="GO" id="GO:0005524">
    <property type="term" value="F:ATP binding"/>
    <property type="evidence" value="ECO:0007669"/>
    <property type="project" value="UniProtKB-UniRule"/>
</dbReference>
<comment type="function">
    <text evidence="9">Cell wall formation. Catalyzes the addition of glutamate to the nucleotide precursor UDP-N-acetylmuramoyl-L-alanine (UMA).</text>
</comment>
<keyword evidence="4 9" id="KW-0436">Ligase</keyword>
<dbReference type="GO" id="GO:0008764">
    <property type="term" value="F:UDP-N-acetylmuramoylalanine-D-glutamate ligase activity"/>
    <property type="evidence" value="ECO:0007669"/>
    <property type="project" value="UniProtKB-UniRule"/>
</dbReference>
<keyword evidence="9" id="KW-0961">Cell wall biogenesis/degradation</keyword>
<keyword evidence="3 9" id="KW-0963">Cytoplasm</keyword>
<keyword evidence="9" id="KW-0573">Peptidoglycan synthesis</keyword>
<feature type="binding site" evidence="9">
    <location>
        <begin position="118"/>
        <end position="124"/>
    </location>
    <ligand>
        <name>ATP</name>
        <dbReference type="ChEBI" id="CHEBI:30616"/>
    </ligand>
</feature>
<dbReference type="PROSITE" id="PS01011">
    <property type="entry name" value="FOLYLPOLYGLU_SYNT_1"/>
    <property type="match status" value="1"/>
</dbReference>
<dbReference type="GO" id="GO:0004326">
    <property type="term" value="F:tetrahydrofolylpolyglutamate synthase activity"/>
    <property type="evidence" value="ECO:0007669"/>
    <property type="project" value="InterPro"/>
</dbReference>
<dbReference type="NCBIfam" id="TIGR01087">
    <property type="entry name" value="murD"/>
    <property type="match status" value="1"/>
</dbReference>
<keyword evidence="8 9" id="KW-0131">Cell cycle</keyword>
<dbReference type="HAMAP" id="MF_00639">
    <property type="entry name" value="MurD"/>
    <property type="match status" value="1"/>
</dbReference>
<dbReference type="SUPFAM" id="SSF51984">
    <property type="entry name" value="MurCD N-terminal domain"/>
    <property type="match status" value="1"/>
</dbReference>
<gene>
    <name evidence="9 11" type="primary">murD</name>
    <name evidence="11" type="ORF">GCM10017083_31200</name>
</gene>
<name>A0A918XUN8_9PROT</name>
<evidence type="ECO:0000256" key="4">
    <source>
        <dbReference type="ARBA" id="ARBA00022598"/>
    </source>
</evidence>
<dbReference type="InterPro" id="IPR036565">
    <property type="entry name" value="Mur-like_cat_sf"/>
</dbReference>
<evidence type="ECO:0000313" key="11">
    <source>
        <dbReference type="EMBL" id="GHD54086.1"/>
    </source>
</evidence>
<comment type="caution">
    <text evidence="11">The sequence shown here is derived from an EMBL/GenBank/DDBJ whole genome shotgun (WGS) entry which is preliminary data.</text>
</comment>
<dbReference type="Gene3D" id="3.90.190.20">
    <property type="entry name" value="Mur ligase, C-terminal domain"/>
    <property type="match status" value="1"/>
</dbReference>
<dbReference type="PANTHER" id="PTHR43692:SF1">
    <property type="entry name" value="UDP-N-ACETYLMURAMOYLALANINE--D-GLUTAMATE LIGASE"/>
    <property type="match status" value="1"/>
</dbReference>
<keyword evidence="12" id="KW-1185">Reference proteome</keyword>
<dbReference type="Pfam" id="PF21799">
    <property type="entry name" value="MurD-like_N"/>
    <property type="match status" value="1"/>
</dbReference>
<dbReference type="AlphaFoldDB" id="A0A918XUN8"/>
<sequence>MVTLGFARDHTYAVMGLGKSGAVAARALAAAGADVLAWDDTAERRAALEHASGVTVTDLAARGLAGVDALVLSPGIPHTHPAPHPVAAAAKAAGVPIVGDVELLLRALPKRRLVAITGTNGKSTTTTLIGHILASAGVPVEVGGNLGRPALEFDDPGADGVIVLELSSYQLELTPSLAPTVAVWLNITPDHIDRHGDLAGYVAAKRNIFARQTAADLAVVGCDDAVSRDVAERLRRAGRRVVDVSGDGPVVGGVYAEDGELVDARSGRPETVLMLAEAPALPGEHNAQNAAAAFATCAALGLDRTAIADGMRSFPGLAHRQERVAEAGGVLYINDSKATNADAAARALACYSAIYWIAGGRGKEGGVSSLSAYFPRIRKAYLIGESAGAFARQIGDGCPTALCRTLEMAVRQAHLDARADRQPGAVVLLSPAAASFDQFPNFEVRGDRFRTLVRELVDGNGGADESGAGERRAS</sequence>
<evidence type="ECO:0000256" key="3">
    <source>
        <dbReference type="ARBA" id="ARBA00022490"/>
    </source>
</evidence>
<reference evidence="11" key="1">
    <citation type="journal article" date="2014" name="Int. J. Syst. Evol. Microbiol.">
        <title>Complete genome sequence of Corynebacterium casei LMG S-19264T (=DSM 44701T), isolated from a smear-ripened cheese.</title>
        <authorList>
            <consortium name="US DOE Joint Genome Institute (JGI-PGF)"/>
            <person name="Walter F."/>
            <person name="Albersmeier A."/>
            <person name="Kalinowski J."/>
            <person name="Ruckert C."/>
        </authorList>
    </citation>
    <scope>NUCLEOTIDE SEQUENCE</scope>
    <source>
        <strain evidence="11">KCTC 42651</strain>
    </source>
</reference>
<dbReference type="RefSeq" id="WP_189991230.1">
    <property type="nucleotide sequence ID" value="NZ_BMZS01000007.1"/>
</dbReference>
<evidence type="ECO:0000259" key="10">
    <source>
        <dbReference type="Pfam" id="PF08245"/>
    </source>
</evidence>
<dbReference type="Proteomes" id="UP000630353">
    <property type="component" value="Unassembled WGS sequence"/>
</dbReference>
<evidence type="ECO:0000256" key="2">
    <source>
        <dbReference type="ARBA" id="ARBA00004752"/>
    </source>
</evidence>
<evidence type="ECO:0000256" key="5">
    <source>
        <dbReference type="ARBA" id="ARBA00022618"/>
    </source>
</evidence>
<dbReference type="Gene3D" id="3.40.50.720">
    <property type="entry name" value="NAD(P)-binding Rossmann-like Domain"/>
    <property type="match status" value="1"/>
</dbReference>
<dbReference type="InterPro" id="IPR018109">
    <property type="entry name" value="Folylpolyglutamate_synth_CS"/>
</dbReference>
<keyword evidence="7 9" id="KW-0067">ATP-binding</keyword>
<comment type="similarity">
    <text evidence="9">Belongs to the MurCDEF family.</text>
</comment>
<dbReference type="GO" id="GO:0009252">
    <property type="term" value="P:peptidoglycan biosynthetic process"/>
    <property type="evidence" value="ECO:0007669"/>
    <property type="project" value="UniProtKB-UniRule"/>
</dbReference>